<dbReference type="Pfam" id="PF12728">
    <property type="entry name" value="HTH_17"/>
    <property type="match status" value="1"/>
</dbReference>
<sequence>MKNSVQTVSASFWTKNVLTFDEAVEYSGYSRSYLYKLTSAKKIPFYKPQGKLVFFLRSELESWLLQNRSKPESEIEQEASAYVSAGRRPNFKK</sequence>
<protein>
    <submittedName>
        <fullName evidence="3">DNA binding domain-containing protein, excisionase family</fullName>
    </submittedName>
</protein>
<dbReference type="SUPFAM" id="SSF46955">
    <property type="entry name" value="Putative DNA-binding domain"/>
    <property type="match status" value="1"/>
</dbReference>
<dbReference type="InterPro" id="IPR009061">
    <property type="entry name" value="DNA-bd_dom_put_sf"/>
</dbReference>
<feature type="domain" description="Helix-turn-helix" evidence="2">
    <location>
        <begin position="17"/>
        <end position="68"/>
    </location>
</feature>
<evidence type="ECO:0000313" key="4">
    <source>
        <dbReference type="Proteomes" id="UP000190897"/>
    </source>
</evidence>
<proteinExistence type="predicted"/>
<dbReference type="Proteomes" id="UP000190897">
    <property type="component" value="Unassembled WGS sequence"/>
</dbReference>
<dbReference type="InterPro" id="IPR010093">
    <property type="entry name" value="SinI_DNA-bd"/>
</dbReference>
<dbReference type="EMBL" id="FUZA01000002">
    <property type="protein sequence ID" value="SKB69372.1"/>
    <property type="molecule type" value="Genomic_DNA"/>
</dbReference>
<accession>A0A1T5DC96</accession>
<dbReference type="GO" id="GO:0003677">
    <property type="term" value="F:DNA binding"/>
    <property type="evidence" value="ECO:0007669"/>
    <property type="project" value="InterPro"/>
</dbReference>
<dbReference type="AlphaFoldDB" id="A0A1T5DC96"/>
<feature type="region of interest" description="Disordered" evidence="1">
    <location>
        <begin position="68"/>
        <end position="93"/>
    </location>
</feature>
<gene>
    <name evidence="3" type="ORF">SAMN05660293_01522</name>
</gene>
<dbReference type="STRING" id="651661.SAMN05660293_01522"/>
<organism evidence="3 4">
    <name type="scientific">Dyadobacter psychrophilus</name>
    <dbReference type="NCBI Taxonomy" id="651661"/>
    <lineage>
        <taxon>Bacteria</taxon>
        <taxon>Pseudomonadati</taxon>
        <taxon>Bacteroidota</taxon>
        <taxon>Cytophagia</taxon>
        <taxon>Cytophagales</taxon>
        <taxon>Spirosomataceae</taxon>
        <taxon>Dyadobacter</taxon>
    </lineage>
</organism>
<reference evidence="4" key="1">
    <citation type="submission" date="2017-02" db="EMBL/GenBank/DDBJ databases">
        <authorList>
            <person name="Varghese N."/>
            <person name="Submissions S."/>
        </authorList>
    </citation>
    <scope>NUCLEOTIDE SEQUENCE [LARGE SCALE GENOMIC DNA]</scope>
    <source>
        <strain evidence="4">DSM 22270</strain>
    </source>
</reference>
<evidence type="ECO:0000256" key="1">
    <source>
        <dbReference type="SAM" id="MobiDB-lite"/>
    </source>
</evidence>
<keyword evidence="4" id="KW-1185">Reference proteome</keyword>
<evidence type="ECO:0000259" key="2">
    <source>
        <dbReference type="Pfam" id="PF12728"/>
    </source>
</evidence>
<dbReference type="NCBIfam" id="TIGR01764">
    <property type="entry name" value="excise"/>
    <property type="match status" value="1"/>
</dbReference>
<dbReference type="InterPro" id="IPR041657">
    <property type="entry name" value="HTH_17"/>
</dbReference>
<name>A0A1T5DC96_9BACT</name>
<evidence type="ECO:0000313" key="3">
    <source>
        <dbReference type="EMBL" id="SKB69372.1"/>
    </source>
</evidence>